<feature type="signal peptide" evidence="1">
    <location>
        <begin position="1"/>
        <end position="25"/>
    </location>
</feature>
<evidence type="ECO:0000256" key="1">
    <source>
        <dbReference type="SAM" id="SignalP"/>
    </source>
</evidence>
<accession>A0ABT2DIA4</accession>
<keyword evidence="1" id="KW-0732">Signal</keyword>
<dbReference type="RefSeq" id="WP_012294169.1">
    <property type="nucleotide sequence ID" value="NZ_JANTOO010000001.1"/>
</dbReference>
<gene>
    <name evidence="2" type="ORF">NXZ79_00870</name>
</gene>
<dbReference type="EMBL" id="JANTOO010000001">
    <property type="protein sequence ID" value="MCS1394626.1"/>
    <property type="molecule type" value="Genomic_DNA"/>
</dbReference>
<evidence type="ECO:0000313" key="2">
    <source>
        <dbReference type="EMBL" id="MCS1394626.1"/>
    </source>
</evidence>
<name>A0ABT2DIA4_9BACI</name>
<keyword evidence="3" id="KW-1185">Reference proteome</keyword>
<protein>
    <submittedName>
        <fullName evidence="2">Uncharacterized protein</fullName>
    </submittedName>
</protein>
<dbReference type="Proteomes" id="UP001525021">
    <property type="component" value="Unassembled WGS sequence"/>
</dbReference>
<evidence type="ECO:0000313" key="3">
    <source>
        <dbReference type="Proteomes" id="UP001525021"/>
    </source>
</evidence>
<reference evidence="2 3" key="1">
    <citation type="submission" date="2022-08" db="EMBL/GenBank/DDBJ databases">
        <title>Lysinibacillus sequencing.</title>
        <authorList>
            <person name="Dunlap C."/>
        </authorList>
    </citation>
    <scope>NUCLEOTIDE SEQUENCE [LARGE SCALE GENOMIC DNA]</scope>
    <source>
        <strain evidence="2 3">PB211</strain>
    </source>
</reference>
<sequence>MSKAKKIILPVLMIFTIFCLGFSPAQDMSVQAKDSPSVVVVSGKLAKELVNSTLRAVKEGEVENVAPVSAFDLEGSSVYTVGGGVTVVTVPLHGDYSLPSNITVFFDEDNTVLQTNEMLVTKNDLGNFRVETYLDGSLSNSVDTELAYITDEEMLAEEPVMEAMGVGAVASCLGAVLGIGATAAYIIAVACGGSCATPTPVTAAICAACIGAYAVIGAGGIAGAVACFNYL</sequence>
<proteinExistence type="predicted"/>
<comment type="caution">
    <text evidence="2">The sequence shown here is derived from an EMBL/GenBank/DDBJ whole genome shotgun (WGS) entry which is preliminary data.</text>
</comment>
<organism evidence="2 3">
    <name type="scientific">Lysinibacillus pinottii</name>
    <dbReference type="NCBI Taxonomy" id="2973932"/>
    <lineage>
        <taxon>Bacteria</taxon>
        <taxon>Bacillati</taxon>
        <taxon>Bacillota</taxon>
        <taxon>Bacilli</taxon>
        <taxon>Bacillales</taxon>
        <taxon>Bacillaceae</taxon>
        <taxon>Lysinibacillus</taxon>
    </lineage>
</organism>
<feature type="chain" id="PRO_5046742048" evidence="1">
    <location>
        <begin position="26"/>
        <end position="231"/>
    </location>
</feature>